<proteinExistence type="predicted"/>
<organism evidence="1 2">
    <name type="scientific">Triplophysa rosa</name>
    <name type="common">Cave loach</name>
    <dbReference type="NCBI Taxonomy" id="992332"/>
    <lineage>
        <taxon>Eukaryota</taxon>
        <taxon>Metazoa</taxon>
        <taxon>Chordata</taxon>
        <taxon>Craniata</taxon>
        <taxon>Vertebrata</taxon>
        <taxon>Euteleostomi</taxon>
        <taxon>Actinopterygii</taxon>
        <taxon>Neopterygii</taxon>
        <taxon>Teleostei</taxon>
        <taxon>Ostariophysi</taxon>
        <taxon>Cypriniformes</taxon>
        <taxon>Nemacheilidae</taxon>
        <taxon>Triplophysa</taxon>
    </lineage>
</organism>
<comment type="caution">
    <text evidence="1">The sequence shown here is derived from an EMBL/GenBank/DDBJ whole genome shotgun (WGS) entry which is preliminary data.</text>
</comment>
<dbReference type="EMBL" id="JAFHDT010000019">
    <property type="protein sequence ID" value="KAI7795952.1"/>
    <property type="molecule type" value="Genomic_DNA"/>
</dbReference>
<dbReference type="AlphaFoldDB" id="A0A9W7TH27"/>
<gene>
    <name evidence="1" type="ORF">IRJ41_010528</name>
</gene>
<reference evidence="1" key="1">
    <citation type="submission" date="2021-02" db="EMBL/GenBank/DDBJ databases">
        <title>Comparative genomics reveals that relaxation of natural selection precedes convergent phenotypic evolution of cavefish.</title>
        <authorList>
            <person name="Peng Z."/>
        </authorList>
    </citation>
    <scope>NUCLEOTIDE SEQUENCE</scope>
    <source>
        <tissue evidence="1">Muscle</tissue>
    </source>
</reference>
<feature type="non-terminal residue" evidence="1">
    <location>
        <position position="1"/>
    </location>
</feature>
<feature type="non-terminal residue" evidence="1">
    <location>
        <position position="90"/>
    </location>
</feature>
<evidence type="ECO:0000313" key="2">
    <source>
        <dbReference type="Proteomes" id="UP001059041"/>
    </source>
</evidence>
<dbReference type="Proteomes" id="UP001059041">
    <property type="component" value="Linkage Group LG19"/>
</dbReference>
<sequence length="90" mass="9920">TGRSHTTLAGNCNSRLAVWYLHHTYPSTIPETTPRLSSVPETSFTVNLPCQSPSLPISFQELHQFLQGPSQASPPWALPQSPCVFVMLKT</sequence>
<accession>A0A9W7TH27</accession>
<protein>
    <submittedName>
        <fullName evidence="1">Barrier-to-autointegration factor</fullName>
    </submittedName>
</protein>
<name>A0A9W7TH27_TRIRA</name>
<keyword evidence="2" id="KW-1185">Reference proteome</keyword>
<evidence type="ECO:0000313" key="1">
    <source>
        <dbReference type="EMBL" id="KAI7795952.1"/>
    </source>
</evidence>